<dbReference type="Pfam" id="PF22590">
    <property type="entry name" value="Cas3-like_C_2"/>
    <property type="match status" value="1"/>
</dbReference>
<keyword evidence="3 8" id="KW-0347">Helicase</keyword>
<proteinExistence type="predicted"/>
<keyword evidence="4" id="KW-0067">ATP-binding</keyword>
<accession>A0A239J328</accession>
<dbReference type="GO" id="GO:0016787">
    <property type="term" value="F:hydrolase activity"/>
    <property type="evidence" value="ECO:0007669"/>
    <property type="project" value="UniProtKB-KW"/>
</dbReference>
<dbReference type="RefSeq" id="WP_089298801.1">
    <property type="nucleotide sequence ID" value="NZ_BOMU01000122.1"/>
</dbReference>
<evidence type="ECO:0000313" key="8">
    <source>
        <dbReference type="EMBL" id="SNT00237.1"/>
    </source>
</evidence>
<evidence type="ECO:0000256" key="5">
    <source>
        <dbReference type="ARBA" id="ARBA00023118"/>
    </source>
</evidence>
<dbReference type="GO" id="GO:0051607">
    <property type="term" value="P:defense response to virus"/>
    <property type="evidence" value="ECO:0007669"/>
    <property type="project" value="UniProtKB-KW"/>
</dbReference>
<evidence type="ECO:0000256" key="6">
    <source>
        <dbReference type="SAM" id="MobiDB-lite"/>
    </source>
</evidence>
<dbReference type="InterPro" id="IPR013444">
    <property type="entry name" value="Helicase_Cas3_CRISPR-ass_Anaes"/>
</dbReference>
<dbReference type="OrthoDB" id="9810236at2"/>
<dbReference type="InterPro" id="IPR006483">
    <property type="entry name" value="CRISPR-assoc_Cas3_HD"/>
</dbReference>
<reference evidence="8 9" key="1">
    <citation type="submission" date="2017-06" db="EMBL/GenBank/DDBJ databases">
        <authorList>
            <person name="Kim H.J."/>
            <person name="Triplett B.A."/>
        </authorList>
    </citation>
    <scope>NUCLEOTIDE SEQUENCE [LARGE SCALE GENOMIC DNA]</scope>
    <source>
        <strain evidence="8 9">DSM 43151</strain>
    </source>
</reference>
<dbReference type="GO" id="GO:0004519">
    <property type="term" value="F:endonuclease activity"/>
    <property type="evidence" value="ECO:0007669"/>
    <property type="project" value="UniProtKB-KW"/>
</dbReference>
<protein>
    <submittedName>
        <fullName evidence="8">CRISPR-associated endonuclease/helicase Cas3</fullName>
    </submittedName>
</protein>
<organism evidence="8 9">
    <name type="scientific">Actinoplanes regularis</name>
    <dbReference type="NCBI Taxonomy" id="52697"/>
    <lineage>
        <taxon>Bacteria</taxon>
        <taxon>Bacillati</taxon>
        <taxon>Actinomycetota</taxon>
        <taxon>Actinomycetes</taxon>
        <taxon>Micromonosporales</taxon>
        <taxon>Micromonosporaceae</taxon>
        <taxon>Actinoplanes</taxon>
    </lineage>
</organism>
<dbReference type="AlphaFoldDB" id="A0A239J328"/>
<dbReference type="InterPro" id="IPR054712">
    <property type="entry name" value="Cas3-like_dom"/>
</dbReference>
<name>A0A239J328_9ACTN</name>
<dbReference type="GO" id="GO:0004386">
    <property type="term" value="F:helicase activity"/>
    <property type="evidence" value="ECO:0007669"/>
    <property type="project" value="UniProtKB-KW"/>
</dbReference>
<feature type="domain" description="HD Cas3-type" evidence="7">
    <location>
        <begin position="720"/>
        <end position="903"/>
    </location>
</feature>
<dbReference type="SMART" id="SM00487">
    <property type="entry name" value="DEXDc"/>
    <property type="match status" value="1"/>
</dbReference>
<feature type="region of interest" description="Disordered" evidence="6">
    <location>
        <begin position="556"/>
        <end position="589"/>
    </location>
</feature>
<dbReference type="GO" id="GO:0005524">
    <property type="term" value="F:ATP binding"/>
    <property type="evidence" value="ECO:0007669"/>
    <property type="project" value="UniProtKB-KW"/>
</dbReference>
<dbReference type="PROSITE" id="PS51643">
    <property type="entry name" value="HD_CAS3"/>
    <property type="match status" value="1"/>
</dbReference>
<keyword evidence="1" id="KW-0547">Nucleotide-binding</keyword>
<evidence type="ECO:0000256" key="3">
    <source>
        <dbReference type="ARBA" id="ARBA00022806"/>
    </source>
</evidence>
<keyword evidence="9" id="KW-1185">Reference proteome</keyword>
<dbReference type="InterPro" id="IPR014001">
    <property type="entry name" value="Helicase_ATP-bd"/>
</dbReference>
<evidence type="ECO:0000256" key="1">
    <source>
        <dbReference type="ARBA" id="ARBA00022741"/>
    </source>
</evidence>
<keyword evidence="8" id="KW-0255">Endonuclease</keyword>
<dbReference type="SUPFAM" id="SSF52540">
    <property type="entry name" value="P-loop containing nucleoside triphosphate hydrolases"/>
    <property type="match status" value="1"/>
</dbReference>
<evidence type="ECO:0000313" key="9">
    <source>
        <dbReference type="Proteomes" id="UP000198415"/>
    </source>
</evidence>
<keyword evidence="8" id="KW-0540">Nuclease</keyword>
<dbReference type="Gene3D" id="3.40.50.300">
    <property type="entry name" value="P-loop containing nucleotide triphosphate hydrolases"/>
    <property type="match status" value="2"/>
</dbReference>
<dbReference type="Proteomes" id="UP000198415">
    <property type="component" value="Unassembled WGS sequence"/>
</dbReference>
<evidence type="ECO:0000259" key="7">
    <source>
        <dbReference type="PROSITE" id="PS51643"/>
    </source>
</evidence>
<dbReference type="NCBIfam" id="TIGR02621">
    <property type="entry name" value="cas3_GSU0051"/>
    <property type="match status" value="1"/>
</dbReference>
<evidence type="ECO:0000256" key="4">
    <source>
        <dbReference type="ARBA" id="ARBA00022840"/>
    </source>
</evidence>
<keyword evidence="2" id="KW-0378">Hydrolase</keyword>
<gene>
    <name evidence="8" type="ORF">SAMN06264365_13245</name>
</gene>
<dbReference type="EMBL" id="FZNR01000032">
    <property type="protein sequence ID" value="SNT00237.1"/>
    <property type="molecule type" value="Genomic_DNA"/>
</dbReference>
<keyword evidence="5" id="KW-0051">Antiviral defense</keyword>
<sequence length="908" mass="99401">MTVDRAEFGDFFAEVRDGHRPFRWQRRLLDHLLHTGRWPDQLVAPTGAGKTSVIDVHVFAVTLMACGHPVRVPRRLALVVDRRALVDDQHEHGQRIAGLLAEAEDGSLLGRMAGALGSLRTAIGGRPLTTALLRGGAPPSRQWLEDPVGCAIICATPDMWGSRLLLSGYGSRAQAWPREAGLLAYDSVVVVDEAHLSQQLVTTARRVAELAEVAEEPLGVPILQVVETTATPRADAGVAVGVEPADLDVDTALRQRLTAMKPVTLLPLPVWPIPRTGPAHKSGVTVLADEAVRLREKYGRTVGCFVNSVKVATAVALELRGRGQETRLICGRMRPYDVGRLRPPMSTLLTIGGDDTVDVLVSTQSLEVGVDLDLAAAVTELAPGGAIVQRAGRVNRLGSRATEVAVIVPAGELAADARSGPYGRNDLAEAHSWLVDRFADPVGLAPWALREPRPPVPAARRDLWQRLELAQAWHLARTSDDLAARQDDLDLWLSDDLDDPEHEFGIVVRQALPADRADAVRLIQALPPRKHEVFPVSIRKAAKVRERLKSGGILIRPTEDRPRFLPPGEGKRPAGQAGSNGDARPEGRIRPGDLLVVDADEALFITDVVDPDGTERAVDVLEAANDMDAGTFVFRIERIPTEREDDDRRILDAIDPEQDLTEQLSDLGKQLGLTHDQLAAAELTPHWDDSQDGRPRLVRLLVVGLHRAAADEDLRQTWTPSREPVTLRQHAGAVADRAGIVADRLHLDAGLIGVLSHAGLHHDDGKIDERFQRLLRGRSTQLEPLAKSRVRSTRRNRELRAQVGLPAGWRHEQLSVVEAWDKLSELEEPHRELAARLVGTSHGYGRHGFPHTSRHLTRHPGETAVTLFDEGLWDELIERTHLRWGVWGCAYLEALLRAADGQVSAEGS</sequence>
<dbReference type="InterPro" id="IPR027417">
    <property type="entry name" value="P-loop_NTPase"/>
</dbReference>
<evidence type="ECO:0000256" key="2">
    <source>
        <dbReference type="ARBA" id="ARBA00022801"/>
    </source>
</evidence>